<sequence>MAASNMNSLLSARRPSAFLVLAPTASSNYPVSPTSLTPTSPSVSGAKEPVSPTQELASPVTKPVENEMEVAAKQRRSSSVSSNTSAQFKFLKLGPVHFGKGDGATDFAEME</sequence>
<feature type="region of interest" description="Disordered" evidence="1">
    <location>
        <begin position="26"/>
        <end position="61"/>
    </location>
</feature>
<evidence type="ECO:0000256" key="1">
    <source>
        <dbReference type="SAM" id="MobiDB-lite"/>
    </source>
</evidence>
<comment type="caution">
    <text evidence="2">The sequence shown here is derived from an EMBL/GenBank/DDBJ whole genome shotgun (WGS) entry which is preliminary data.</text>
</comment>
<feature type="compositionally biased region" description="Low complexity" evidence="1">
    <location>
        <begin position="30"/>
        <end position="44"/>
    </location>
</feature>
<dbReference type="Proteomes" id="UP001521116">
    <property type="component" value="Unassembled WGS sequence"/>
</dbReference>
<reference evidence="2 3" key="1">
    <citation type="submission" date="2024-02" db="EMBL/GenBank/DDBJ databases">
        <title>De novo assembly and annotation of 12 fungi associated with fruit tree decline syndrome in Ontario, Canada.</title>
        <authorList>
            <person name="Sulman M."/>
            <person name="Ellouze W."/>
            <person name="Ilyukhin E."/>
        </authorList>
    </citation>
    <scope>NUCLEOTIDE SEQUENCE [LARGE SCALE GENOMIC DNA]</scope>
    <source>
        <strain evidence="2 3">M1-105</strain>
    </source>
</reference>
<organism evidence="2 3">
    <name type="scientific">Neofusicoccum ribis</name>
    <dbReference type="NCBI Taxonomy" id="45134"/>
    <lineage>
        <taxon>Eukaryota</taxon>
        <taxon>Fungi</taxon>
        <taxon>Dikarya</taxon>
        <taxon>Ascomycota</taxon>
        <taxon>Pezizomycotina</taxon>
        <taxon>Dothideomycetes</taxon>
        <taxon>Dothideomycetes incertae sedis</taxon>
        <taxon>Botryosphaeriales</taxon>
        <taxon>Botryosphaeriaceae</taxon>
        <taxon>Neofusicoccum</taxon>
    </lineage>
</organism>
<protein>
    <submittedName>
        <fullName evidence="2">Uncharacterized protein</fullName>
    </submittedName>
</protein>
<evidence type="ECO:0000313" key="2">
    <source>
        <dbReference type="EMBL" id="KAL1624738.1"/>
    </source>
</evidence>
<accession>A0ABR3SMB2</accession>
<gene>
    <name evidence="2" type="ORF">SLS56_007714</name>
</gene>
<evidence type="ECO:0000313" key="3">
    <source>
        <dbReference type="Proteomes" id="UP001521116"/>
    </source>
</evidence>
<proteinExistence type="predicted"/>
<keyword evidence="3" id="KW-1185">Reference proteome</keyword>
<dbReference type="EMBL" id="JAJVDC020000103">
    <property type="protein sequence ID" value="KAL1624738.1"/>
    <property type="molecule type" value="Genomic_DNA"/>
</dbReference>
<name>A0ABR3SMB2_9PEZI</name>